<proteinExistence type="predicted"/>
<dbReference type="AlphaFoldDB" id="A0A131Z8E9"/>
<protein>
    <recommendedName>
        <fullName evidence="3">Secreted protein</fullName>
    </recommendedName>
</protein>
<evidence type="ECO:0000256" key="1">
    <source>
        <dbReference type="SAM" id="SignalP"/>
    </source>
</evidence>
<evidence type="ECO:0008006" key="3">
    <source>
        <dbReference type="Google" id="ProtNLM"/>
    </source>
</evidence>
<name>A0A131Z8E9_RHIAP</name>
<organism evidence="2">
    <name type="scientific">Rhipicephalus appendiculatus</name>
    <name type="common">Brown ear tick</name>
    <dbReference type="NCBI Taxonomy" id="34631"/>
    <lineage>
        <taxon>Eukaryota</taxon>
        <taxon>Metazoa</taxon>
        <taxon>Ecdysozoa</taxon>
        <taxon>Arthropoda</taxon>
        <taxon>Chelicerata</taxon>
        <taxon>Arachnida</taxon>
        <taxon>Acari</taxon>
        <taxon>Parasitiformes</taxon>
        <taxon>Ixodida</taxon>
        <taxon>Ixodoidea</taxon>
        <taxon>Ixodidae</taxon>
        <taxon>Rhipicephalinae</taxon>
        <taxon>Rhipicephalus</taxon>
        <taxon>Rhipicephalus</taxon>
    </lineage>
</organism>
<keyword evidence="1" id="KW-0732">Signal</keyword>
<dbReference type="EMBL" id="GEDV01000980">
    <property type="protein sequence ID" value="JAP87577.1"/>
    <property type="molecule type" value="Transcribed_RNA"/>
</dbReference>
<feature type="signal peptide" evidence="1">
    <location>
        <begin position="1"/>
        <end position="18"/>
    </location>
</feature>
<reference evidence="2" key="1">
    <citation type="journal article" date="2016" name="Ticks Tick Borne Dis.">
        <title>De novo assembly and annotation of the salivary gland transcriptome of Rhipicephalus appendiculatus male and female ticks during blood feeding.</title>
        <authorList>
            <person name="de Castro M.H."/>
            <person name="de Klerk D."/>
            <person name="Pienaar R."/>
            <person name="Latif A.A."/>
            <person name="Rees D.J."/>
            <person name="Mans B.J."/>
        </authorList>
    </citation>
    <scope>NUCLEOTIDE SEQUENCE</scope>
    <source>
        <tissue evidence="2">Salivary glands</tissue>
    </source>
</reference>
<evidence type="ECO:0000313" key="2">
    <source>
        <dbReference type="EMBL" id="JAP87577.1"/>
    </source>
</evidence>
<sequence length="102" mass="12265">QKKKLLLLLFIMTWHIHTIKIKKIIKTANQHFLQASMHTSLYSFLPRHTRSKHITLSIKREKKNSIKRLIFFFFFQKNIEKVKRNMPCTRGREPGAAPRHEL</sequence>
<accession>A0A131Z8E9</accession>
<feature type="chain" id="PRO_5007286986" description="Secreted protein" evidence="1">
    <location>
        <begin position="19"/>
        <end position="102"/>
    </location>
</feature>
<feature type="non-terminal residue" evidence="2">
    <location>
        <position position="1"/>
    </location>
</feature>